<dbReference type="AlphaFoldDB" id="A0A916R112"/>
<name>A0A916R112_9RHOB</name>
<sequence>MTNNIRLGPDANANQILRVLRVENPTGDIECDTPIAPGVLFSFDPTGTLKGSLQGNEDALLSFRIESLKDSHWLALHVSLGGFDLDGFGVIGFICKSTAPSAVAMKTCIRSGTEAGFVDCFFDKQVVSYAETSTHLDAMDVEGRKNLPKQAPWRDFILFLPPDRPVEATLQDLRFFIV</sequence>
<reference evidence="1" key="2">
    <citation type="submission" date="2020-09" db="EMBL/GenBank/DDBJ databases">
        <authorList>
            <person name="Sun Q."/>
            <person name="Zhou Y."/>
        </authorList>
    </citation>
    <scope>NUCLEOTIDE SEQUENCE</scope>
    <source>
        <strain evidence="1">CGMCC 1.15880</strain>
    </source>
</reference>
<organism evidence="1 2">
    <name type="scientific">Neptunicoccus cionae</name>
    <dbReference type="NCBI Taxonomy" id="2035344"/>
    <lineage>
        <taxon>Bacteria</taxon>
        <taxon>Pseudomonadati</taxon>
        <taxon>Pseudomonadota</taxon>
        <taxon>Alphaproteobacteria</taxon>
        <taxon>Rhodobacterales</taxon>
        <taxon>Paracoccaceae</taxon>
        <taxon>Neptunicoccus</taxon>
    </lineage>
</organism>
<dbReference type="RefSeq" id="WP_188677968.1">
    <property type="nucleotide sequence ID" value="NZ_BMKA01000006.1"/>
</dbReference>
<reference evidence="1" key="1">
    <citation type="journal article" date="2014" name="Int. J. Syst. Evol. Microbiol.">
        <title>Complete genome sequence of Corynebacterium casei LMG S-19264T (=DSM 44701T), isolated from a smear-ripened cheese.</title>
        <authorList>
            <consortium name="US DOE Joint Genome Institute (JGI-PGF)"/>
            <person name="Walter F."/>
            <person name="Albersmeier A."/>
            <person name="Kalinowski J."/>
            <person name="Ruckert C."/>
        </authorList>
    </citation>
    <scope>NUCLEOTIDE SEQUENCE</scope>
    <source>
        <strain evidence="1">CGMCC 1.15880</strain>
    </source>
</reference>
<dbReference type="EMBL" id="BMKA01000006">
    <property type="protein sequence ID" value="GGA29288.1"/>
    <property type="molecule type" value="Genomic_DNA"/>
</dbReference>
<evidence type="ECO:0000313" key="1">
    <source>
        <dbReference type="EMBL" id="GGA29288.1"/>
    </source>
</evidence>
<accession>A0A916R112</accession>
<dbReference type="Proteomes" id="UP000628017">
    <property type="component" value="Unassembled WGS sequence"/>
</dbReference>
<gene>
    <name evidence="1" type="ORF">GCM10011498_33050</name>
</gene>
<protein>
    <submittedName>
        <fullName evidence="1">Uncharacterized protein</fullName>
    </submittedName>
</protein>
<keyword evidence="2" id="KW-1185">Reference proteome</keyword>
<comment type="caution">
    <text evidence="1">The sequence shown here is derived from an EMBL/GenBank/DDBJ whole genome shotgun (WGS) entry which is preliminary data.</text>
</comment>
<proteinExistence type="predicted"/>
<evidence type="ECO:0000313" key="2">
    <source>
        <dbReference type="Proteomes" id="UP000628017"/>
    </source>
</evidence>